<dbReference type="InterPro" id="IPR044005">
    <property type="entry name" value="DZR_2"/>
</dbReference>
<gene>
    <name evidence="3" type="ORF">PSJ8397_01644</name>
</gene>
<keyword evidence="4" id="KW-1185">Reference proteome</keyword>
<dbReference type="InterPro" id="IPR029057">
    <property type="entry name" value="PRTase-like"/>
</dbReference>
<dbReference type="Gene3D" id="3.40.50.2020">
    <property type="match status" value="1"/>
</dbReference>
<evidence type="ECO:0000313" key="4">
    <source>
        <dbReference type="Proteomes" id="UP000193623"/>
    </source>
</evidence>
<evidence type="ECO:0000256" key="1">
    <source>
        <dbReference type="ARBA" id="ARBA00008007"/>
    </source>
</evidence>
<dbReference type="CDD" id="cd06223">
    <property type="entry name" value="PRTases_typeI"/>
    <property type="match status" value="1"/>
</dbReference>
<proteinExistence type="inferred from homology"/>
<dbReference type="Pfam" id="PF18912">
    <property type="entry name" value="DZR_2"/>
    <property type="match status" value="1"/>
</dbReference>
<dbReference type="Proteomes" id="UP000193623">
    <property type="component" value="Unassembled WGS sequence"/>
</dbReference>
<dbReference type="RefSeq" id="WP_085864064.1">
    <property type="nucleotide sequence ID" value="NZ_FWFT01000002.1"/>
</dbReference>
<reference evidence="3 4" key="1">
    <citation type="submission" date="2017-03" db="EMBL/GenBank/DDBJ databases">
        <authorList>
            <person name="Afonso C.L."/>
            <person name="Miller P.J."/>
            <person name="Scott M.A."/>
            <person name="Spackman E."/>
            <person name="Goraichik I."/>
            <person name="Dimitrov K.M."/>
            <person name="Suarez D.L."/>
            <person name="Swayne D.E."/>
        </authorList>
    </citation>
    <scope>NUCLEOTIDE SEQUENCE [LARGE SCALE GENOMIC DNA]</scope>
    <source>
        <strain evidence="3 4">CECT 8397</strain>
    </source>
</reference>
<evidence type="ECO:0000313" key="3">
    <source>
        <dbReference type="EMBL" id="SLN33859.1"/>
    </source>
</evidence>
<dbReference type="PANTHER" id="PTHR47505:SF1">
    <property type="entry name" value="DNA UTILIZATION PROTEIN YHGH"/>
    <property type="match status" value="1"/>
</dbReference>
<dbReference type="PANTHER" id="PTHR47505">
    <property type="entry name" value="DNA UTILIZATION PROTEIN YHGH"/>
    <property type="match status" value="1"/>
</dbReference>
<comment type="similarity">
    <text evidence="1">Belongs to the ComF/GntX family.</text>
</comment>
<evidence type="ECO:0000259" key="2">
    <source>
        <dbReference type="Pfam" id="PF18912"/>
    </source>
</evidence>
<dbReference type="EMBL" id="FWFT01000002">
    <property type="protein sequence ID" value="SLN33859.1"/>
    <property type="molecule type" value="Genomic_DNA"/>
</dbReference>
<name>A0A1Y5S7D1_9RHOB</name>
<dbReference type="InterPro" id="IPR051910">
    <property type="entry name" value="ComF/GntX_DNA_util-trans"/>
</dbReference>
<accession>A0A1Y5S7D1</accession>
<dbReference type="SUPFAM" id="SSF53271">
    <property type="entry name" value="PRTase-like"/>
    <property type="match status" value="1"/>
</dbReference>
<feature type="domain" description="Double zinc ribbon" evidence="2">
    <location>
        <begin position="5"/>
        <end position="66"/>
    </location>
</feature>
<organism evidence="3 4">
    <name type="scientific">Pseudooctadecabacter jejudonensis</name>
    <dbReference type="NCBI Taxonomy" id="1391910"/>
    <lineage>
        <taxon>Bacteria</taxon>
        <taxon>Pseudomonadati</taxon>
        <taxon>Pseudomonadota</taxon>
        <taxon>Alphaproteobacteria</taxon>
        <taxon>Rhodobacterales</taxon>
        <taxon>Paracoccaceae</taxon>
        <taxon>Pseudooctadecabacter</taxon>
    </lineage>
</organism>
<sequence length="240" mass="25795">MLQSLIQTIYPPQCVMCDARTDGNFALCGECWPLTPFIDGMCCDACGQPLPGAGAPDPTILCDDCMTIARPWSKGRAAMVYKDKARRLVLSLKHGDRTDLVRAAGPWLARGGRDVLIDGSLIVPVPLHRFRLLKRKYNQAALLAGQLGLVTGLDVLHDGLQRRKHTAPLEGHSKDQRFAALTDAITPNPKHADQIKGRKVVIVDDVMTSGATFAAATQACFAAGADDVSVLALARVVKDA</sequence>
<dbReference type="InterPro" id="IPR000836">
    <property type="entry name" value="PRTase_dom"/>
</dbReference>
<protein>
    <submittedName>
        <fullName evidence="3">DNA utilization protein GntX</fullName>
    </submittedName>
</protein>
<dbReference type="AlphaFoldDB" id="A0A1Y5S7D1"/>